<dbReference type="EMBL" id="CP140154">
    <property type="protein sequence ID" value="WQG88528.1"/>
    <property type="molecule type" value="Genomic_DNA"/>
</dbReference>
<accession>A0A1K1PFH7</accession>
<reference evidence="2 4" key="2">
    <citation type="submission" date="2023-11" db="EMBL/GenBank/DDBJ databases">
        <title>MicrobeMod: A computational toolkit for identifying prokaryotic methylation and restriction-modification with nanopore sequencing.</title>
        <authorList>
            <person name="Crits-Christoph A."/>
            <person name="Kang S.C."/>
            <person name="Lee H."/>
            <person name="Ostrov N."/>
        </authorList>
    </citation>
    <scope>NUCLEOTIDE SEQUENCE [LARGE SCALE GENOMIC DNA]</scope>
    <source>
        <strain evidence="2 4">ATCC 23090</strain>
    </source>
</reference>
<dbReference type="AlphaFoldDB" id="A0A1K1PFH7"/>
<organism evidence="1 3">
    <name type="scientific">Chitinophaga sancti</name>
    <dbReference type="NCBI Taxonomy" id="1004"/>
    <lineage>
        <taxon>Bacteria</taxon>
        <taxon>Pseudomonadati</taxon>
        <taxon>Bacteroidota</taxon>
        <taxon>Chitinophagia</taxon>
        <taxon>Chitinophagales</taxon>
        <taxon>Chitinophagaceae</taxon>
        <taxon>Chitinophaga</taxon>
    </lineage>
</organism>
<evidence type="ECO:0000313" key="2">
    <source>
        <dbReference type="EMBL" id="WQG88528.1"/>
    </source>
</evidence>
<evidence type="ECO:0000313" key="1">
    <source>
        <dbReference type="EMBL" id="SFW46343.1"/>
    </source>
</evidence>
<evidence type="ECO:0000313" key="4">
    <source>
        <dbReference type="Proteomes" id="UP001326715"/>
    </source>
</evidence>
<dbReference type="RefSeq" id="WP_072359313.1">
    <property type="nucleotide sequence ID" value="NZ_CBHWAX010000088.1"/>
</dbReference>
<protein>
    <recommendedName>
        <fullName evidence="5">Lipocalin-like domain-containing protein</fullName>
    </recommendedName>
</protein>
<dbReference type="EMBL" id="FPIZ01000005">
    <property type="protein sequence ID" value="SFW46343.1"/>
    <property type="molecule type" value="Genomic_DNA"/>
</dbReference>
<dbReference type="OrthoDB" id="664514at2"/>
<evidence type="ECO:0000313" key="3">
    <source>
        <dbReference type="Proteomes" id="UP000183788"/>
    </source>
</evidence>
<dbReference type="Proteomes" id="UP001326715">
    <property type="component" value="Chromosome"/>
</dbReference>
<proteinExistence type="predicted"/>
<evidence type="ECO:0008006" key="5">
    <source>
        <dbReference type="Google" id="ProtNLM"/>
    </source>
</evidence>
<reference evidence="1 3" key="1">
    <citation type="submission" date="2016-11" db="EMBL/GenBank/DDBJ databases">
        <authorList>
            <person name="Jaros S."/>
            <person name="Januszkiewicz K."/>
            <person name="Wedrychowicz H."/>
        </authorList>
    </citation>
    <scope>NUCLEOTIDE SEQUENCE [LARGE SCALE GENOMIC DNA]</scope>
    <source>
        <strain evidence="1 3">DSM 784</strain>
    </source>
</reference>
<keyword evidence="4" id="KW-1185">Reference proteome</keyword>
<sequence length="138" mass="15415">MRPTSVTVTLIALLATYACKKENLADNPSSKLQGSWRLVQTVSGKHLSLVDSSALNTITFNGNNMLTYRHDTLVSRESFLMAFKADRLPYLVSDKDPWNPRIYSCTFCHSNDTLYLSAVHLTDGIKATYVRVKNKGAL</sequence>
<gene>
    <name evidence="1" type="ORF">SAMN05661012_01914</name>
    <name evidence="2" type="ORF">SR876_26755</name>
</gene>
<name>A0A1K1PFH7_9BACT</name>
<dbReference type="Proteomes" id="UP000183788">
    <property type="component" value="Unassembled WGS sequence"/>
</dbReference>
<dbReference type="PROSITE" id="PS51257">
    <property type="entry name" value="PROKAR_LIPOPROTEIN"/>
    <property type="match status" value="1"/>
</dbReference>